<proteinExistence type="predicted"/>
<name>S0FWC1_9BACT</name>
<evidence type="ECO:0000313" key="3">
    <source>
        <dbReference type="Proteomes" id="UP000014216"/>
    </source>
</evidence>
<comment type="caution">
    <text evidence="2">The sequence shown here is derived from an EMBL/GenBank/DDBJ whole genome shotgun (WGS) entry which is preliminary data.</text>
</comment>
<evidence type="ECO:0000256" key="1">
    <source>
        <dbReference type="SAM" id="MobiDB-lite"/>
    </source>
</evidence>
<feature type="compositionally biased region" description="Polar residues" evidence="1">
    <location>
        <begin position="66"/>
        <end position="79"/>
    </location>
</feature>
<feature type="region of interest" description="Disordered" evidence="1">
    <location>
        <begin position="54"/>
        <end position="100"/>
    </location>
</feature>
<accession>S0FWC1</accession>
<keyword evidence="3" id="KW-1185">Reference proteome</keyword>
<dbReference type="EMBL" id="APJX01000015">
    <property type="protein sequence ID" value="EMS77444.1"/>
    <property type="molecule type" value="Genomic_DNA"/>
</dbReference>
<dbReference type="GO" id="GO:0016874">
    <property type="term" value="F:ligase activity"/>
    <property type="evidence" value="ECO:0007669"/>
    <property type="project" value="UniProtKB-KW"/>
</dbReference>
<reference evidence="2 3" key="1">
    <citation type="journal article" date="2013" name="Genome Announc.">
        <title>Draft Genome Sequence of Desulfotignum phosphitoxidans DSM 13687 Strain FiPS-3.</title>
        <authorList>
            <person name="Poehlein A."/>
            <person name="Daniel R."/>
            <person name="Simeonova D.D."/>
        </authorList>
    </citation>
    <scope>NUCLEOTIDE SEQUENCE [LARGE SCALE GENOMIC DNA]</scope>
    <source>
        <strain evidence="2 3">DSM 13687</strain>
    </source>
</reference>
<sequence length="100" mass="10821">MAAKALNGRAASSRKRRFDPQSARYDFRVFLLHLGLIGDEFKTARKHLLAALPGDSAFKRGRPNQKDIQSAIQNPQSAIESRPPAFSGNGTAETDEGGAP</sequence>
<dbReference type="RefSeq" id="WP_006968519.1">
    <property type="nucleotide sequence ID" value="NZ_APJX01000015.1"/>
</dbReference>
<protein>
    <submittedName>
        <fullName evidence="2">Putative amidoligase enzyme</fullName>
    </submittedName>
</protein>
<dbReference type="Proteomes" id="UP000014216">
    <property type="component" value="Unassembled WGS sequence"/>
</dbReference>
<dbReference type="AlphaFoldDB" id="S0FWC1"/>
<keyword evidence="2" id="KW-0436">Ligase</keyword>
<gene>
    <name evidence="2" type="ORF">Dpo_15c00200</name>
</gene>
<organism evidence="2 3">
    <name type="scientific">Desulfotignum phosphitoxidans DSM 13687</name>
    <dbReference type="NCBI Taxonomy" id="1286635"/>
    <lineage>
        <taxon>Bacteria</taxon>
        <taxon>Pseudomonadati</taxon>
        <taxon>Thermodesulfobacteriota</taxon>
        <taxon>Desulfobacteria</taxon>
        <taxon>Desulfobacterales</taxon>
        <taxon>Desulfobacteraceae</taxon>
        <taxon>Desulfotignum</taxon>
    </lineage>
</organism>
<evidence type="ECO:0000313" key="2">
    <source>
        <dbReference type="EMBL" id="EMS77444.1"/>
    </source>
</evidence>